<evidence type="ECO:0000313" key="1">
    <source>
        <dbReference type="EMBL" id="KAF9330071.1"/>
    </source>
</evidence>
<reference evidence="1" key="1">
    <citation type="journal article" date="2020" name="Fungal Divers.">
        <title>Resolving the Mortierellaceae phylogeny through synthesis of multi-gene phylogenetics and phylogenomics.</title>
        <authorList>
            <person name="Vandepol N."/>
            <person name="Liber J."/>
            <person name="Desiro A."/>
            <person name="Na H."/>
            <person name="Kennedy M."/>
            <person name="Barry K."/>
            <person name="Grigoriev I.V."/>
            <person name="Miller A.N."/>
            <person name="O'Donnell K."/>
            <person name="Stajich J.E."/>
            <person name="Bonito G."/>
        </authorList>
    </citation>
    <scope>NUCLEOTIDE SEQUENCE</scope>
    <source>
        <strain evidence="1">NVP1</strain>
    </source>
</reference>
<comment type="caution">
    <text evidence="1">The sequence shown here is derived from an EMBL/GenBank/DDBJ whole genome shotgun (WGS) entry which is preliminary data.</text>
</comment>
<evidence type="ECO:0000313" key="2">
    <source>
        <dbReference type="Proteomes" id="UP000696485"/>
    </source>
</evidence>
<proteinExistence type="predicted"/>
<sequence length="280" mass="31458">MPESLPALQKYARHIHAVTCKGARSLLALLEAGCSNLLEVNFVSEEKNWEFGLLAELVSQNPNLCAMAIEELNGETEGQLDRLQRFVTNLDIFPKVTCLYMEGVRLYADEALQAALTRRLDLKPIFAEDSRGLNDKWSNGRFDFQYGQGVYANDLLAVLIKGEALEGTCSDAGTASKEPESYFARFPFVQQIWDTMQMQYSPSELKKLLQLREVQLKQSYFGLAELVEFLHDPPARLSAVDLSIIDYFNDYKTLAQAILPSSGNRDLSSEISPSCLLRDL</sequence>
<gene>
    <name evidence="1" type="ORF">BG006_006938</name>
</gene>
<protein>
    <submittedName>
        <fullName evidence="1">Uncharacterized protein</fullName>
    </submittedName>
</protein>
<dbReference type="EMBL" id="JAAAUY010000424">
    <property type="protein sequence ID" value="KAF9330071.1"/>
    <property type="molecule type" value="Genomic_DNA"/>
</dbReference>
<organism evidence="1 2">
    <name type="scientific">Podila minutissima</name>
    <dbReference type="NCBI Taxonomy" id="64525"/>
    <lineage>
        <taxon>Eukaryota</taxon>
        <taxon>Fungi</taxon>
        <taxon>Fungi incertae sedis</taxon>
        <taxon>Mucoromycota</taxon>
        <taxon>Mortierellomycotina</taxon>
        <taxon>Mortierellomycetes</taxon>
        <taxon>Mortierellales</taxon>
        <taxon>Mortierellaceae</taxon>
        <taxon>Podila</taxon>
    </lineage>
</organism>
<keyword evidence="2" id="KW-1185">Reference proteome</keyword>
<dbReference type="Proteomes" id="UP000696485">
    <property type="component" value="Unassembled WGS sequence"/>
</dbReference>
<name>A0A9P5VL91_9FUNG</name>
<dbReference type="AlphaFoldDB" id="A0A9P5VL91"/>
<accession>A0A9P5VL91</accession>
<feature type="non-terminal residue" evidence="1">
    <location>
        <position position="1"/>
    </location>
</feature>